<sequence>MDKPNQVTSLDQLNKSAQKNIYKILAKIEVKKRRTSHAITGPLQTRRLQGQDSEHD</sequence>
<comment type="caution">
    <text evidence="2">The sequence shown here is derived from an EMBL/GenBank/DDBJ whole genome shotgun (WGS) entry which is preliminary data.</text>
</comment>
<accession>A0A7X0RS83</accession>
<feature type="region of interest" description="Disordered" evidence="1">
    <location>
        <begin position="33"/>
        <end position="56"/>
    </location>
</feature>
<gene>
    <name evidence="2" type="ORF">H7C19_18065</name>
</gene>
<evidence type="ECO:0000256" key="1">
    <source>
        <dbReference type="SAM" id="MobiDB-lite"/>
    </source>
</evidence>
<organism evidence="2 3">
    <name type="scientific">Cohnella nanjingensis</name>
    <dbReference type="NCBI Taxonomy" id="1387779"/>
    <lineage>
        <taxon>Bacteria</taxon>
        <taxon>Bacillati</taxon>
        <taxon>Bacillota</taxon>
        <taxon>Bacilli</taxon>
        <taxon>Bacillales</taxon>
        <taxon>Paenibacillaceae</taxon>
        <taxon>Cohnella</taxon>
    </lineage>
</organism>
<reference evidence="2 3" key="1">
    <citation type="submission" date="2020-08" db="EMBL/GenBank/DDBJ databases">
        <title>Cohnella phylogeny.</title>
        <authorList>
            <person name="Dunlap C."/>
        </authorList>
    </citation>
    <scope>NUCLEOTIDE SEQUENCE [LARGE SCALE GENOMIC DNA]</scope>
    <source>
        <strain evidence="2 3">DSM 28246</strain>
    </source>
</reference>
<dbReference type="AlphaFoldDB" id="A0A7X0RS83"/>
<proteinExistence type="predicted"/>
<dbReference type="RefSeq" id="WP_185144073.1">
    <property type="nucleotide sequence ID" value="NZ_JACJVP010000029.1"/>
</dbReference>
<dbReference type="Proteomes" id="UP000547209">
    <property type="component" value="Unassembled WGS sequence"/>
</dbReference>
<name>A0A7X0RS83_9BACL</name>
<dbReference type="EMBL" id="JACJVP010000029">
    <property type="protein sequence ID" value="MBB6672590.1"/>
    <property type="molecule type" value="Genomic_DNA"/>
</dbReference>
<keyword evidence="3" id="KW-1185">Reference proteome</keyword>
<protein>
    <submittedName>
        <fullName evidence="2">Uncharacterized protein</fullName>
    </submittedName>
</protein>
<feature type="compositionally biased region" description="Polar residues" evidence="1">
    <location>
        <begin position="42"/>
        <end position="56"/>
    </location>
</feature>
<evidence type="ECO:0000313" key="3">
    <source>
        <dbReference type="Proteomes" id="UP000547209"/>
    </source>
</evidence>
<evidence type="ECO:0000313" key="2">
    <source>
        <dbReference type="EMBL" id="MBB6672590.1"/>
    </source>
</evidence>